<accession>A0ABT8M8P8</accession>
<organism evidence="2 3">
    <name type="scientific">Methanoculleus frigidifontis</name>
    <dbReference type="NCBI Taxonomy" id="2584085"/>
    <lineage>
        <taxon>Archaea</taxon>
        <taxon>Methanobacteriati</taxon>
        <taxon>Methanobacteriota</taxon>
        <taxon>Stenosarchaea group</taxon>
        <taxon>Methanomicrobia</taxon>
        <taxon>Methanomicrobiales</taxon>
        <taxon>Methanomicrobiaceae</taxon>
        <taxon>Methanoculleus</taxon>
    </lineage>
</organism>
<gene>
    <name evidence="2" type="ORF">FGU65_05290</name>
</gene>
<sequence>MRPTRCTRAIGAAVLVLLVFSLVFDDAAAYLPAAALAFFLVYRGILFDRSLRTVVGSLTVSRTASRMILRQGSTVDVTARVAYHLPDHTTLTLRDRPPAGAILAGGDLSHTATEPGAGSADVAYRMKVMTRGEIAFGGVGVTLADRFFAADIDLAGDGRTAPHLIVHPAGAFEKEAGSGSYGEAEHRTRSAVSGYTIHSFREYAMGDDPRRIDWKLSAKHQKLFVKEYTGQQGDLPLIIVDMPERTLDAGGAEVGRIVSAASGALEEAIGEYRSVSLLVISGGNIIRFLESERDIHRVMAAAGAMEPTERLVHFYYARDKVGIRAKRSRVERDRGIAAEESPERRFCANLAEIYRSVQEEQTQTAFELQVGRAMASTNAGTVYIFSRFSGDCSHIWQIVTQARRTQKDVHLRVPEETASPGMLRSLLHAGVASVEVI</sequence>
<evidence type="ECO:0000313" key="3">
    <source>
        <dbReference type="Proteomes" id="UP001168338"/>
    </source>
</evidence>
<evidence type="ECO:0000313" key="2">
    <source>
        <dbReference type="EMBL" id="MDN7024311.1"/>
    </source>
</evidence>
<feature type="domain" description="DUF58" evidence="1">
    <location>
        <begin position="200"/>
        <end position="328"/>
    </location>
</feature>
<dbReference type="Proteomes" id="UP001168338">
    <property type="component" value="Unassembled WGS sequence"/>
</dbReference>
<reference evidence="2" key="1">
    <citation type="submission" date="2019-05" db="EMBL/GenBank/DDBJ databases">
        <title>Methanoculleus sp. FWC-SCC1, a methanogenic archaeon isolated from deep marine cold seep.</title>
        <authorList>
            <person name="Chen Y.-W."/>
            <person name="Chen S.-C."/>
            <person name="Teng N.-H."/>
            <person name="Lai M.-C."/>
        </authorList>
    </citation>
    <scope>NUCLEOTIDE SEQUENCE</scope>
    <source>
        <strain evidence="2">FWC-SCC1</strain>
    </source>
</reference>
<dbReference type="RefSeq" id="WP_301663407.1">
    <property type="nucleotide sequence ID" value="NZ_VCYH01000003.1"/>
</dbReference>
<dbReference type="EMBL" id="VCYH01000003">
    <property type="protein sequence ID" value="MDN7024311.1"/>
    <property type="molecule type" value="Genomic_DNA"/>
</dbReference>
<protein>
    <submittedName>
        <fullName evidence="2">DUF58 domain-containing protein</fullName>
    </submittedName>
</protein>
<comment type="caution">
    <text evidence="2">The sequence shown here is derived from an EMBL/GenBank/DDBJ whole genome shotgun (WGS) entry which is preliminary data.</text>
</comment>
<dbReference type="Pfam" id="PF01882">
    <property type="entry name" value="DUF58"/>
    <property type="match status" value="1"/>
</dbReference>
<evidence type="ECO:0000259" key="1">
    <source>
        <dbReference type="Pfam" id="PF01882"/>
    </source>
</evidence>
<dbReference type="PANTHER" id="PTHR34351">
    <property type="entry name" value="SLR1927 PROTEIN-RELATED"/>
    <property type="match status" value="1"/>
</dbReference>
<name>A0ABT8M8P8_9EURY</name>
<keyword evidence="3" id="KW-1185">Reference proteome</keyword>
<proteinExistence type="predicted"/>
<dbReference type="InterPro" id="IPR002881">
    <property type="entry name" value="DUF58"/>
</dbReference>